<dbReference type="KEGG" id="slau:SLA_7359"/>
<dbReference type="AlphaFoldDB" id="A0A169PNC9"/>
<dbReference type="Proteomes" id="UP000217676">
    <property type="component" value="Chromosome"/>
</dbReference>
<accession>A0A169PNC9</accession>
<keyword evidence="2" id="KW-1185">Reference proteome</keyword>
<reference evidence="1 2" key="1">
    <citation type="journal article" date="2016" name="Genome Announc.">
        <title>Complete Genome Sequence of Thiostrepton-Producing Streptomyces laurentii ATCC 31255.</title>
        <authorList>
            <person name="Doi K."/>
            <person name="Fujino Y."/>
            <person name="Nagayoshi Y."/>
            <person name="Ohshima T."/>
            <person name="Ogata S."/>
        </authorList>
    </citation>
    <scope>NUCLEOTIDE SEQUENCE [LARGE SCALE GENOMIC DNA]</scope>
    <source>
        <strain evidence="1 2">ATCC 31255</strain>
    </source>
</reference>
<organism evidence="1 2">
    <name type="scientific">Streptomyces laurentii</name>
    <dbReference type="NCBI Taxonomy" id="39478"/>
    <lineage>
        <taxon>Bacteria</taxon>
        <taxon>Bacillati</taxon>
        <taxon>Actinomycetota</taxon>
        <taxon>Actinomycetes</taxon>
        <taxon>Kitasatosporales</taxon>
        <taxon>Streptomycetaceae</taxon>
        <taxon>Streptomyces</taxon>
    </lineage>
</organism>
<dbReference type="EMBL" id="AP017424">
    <property type="protein sequence ID" value="BAU88225.1"/>
    <property type="molecule type" value="Genomic_DNA"/>
</dbReference>
<evidence type="ECO:0000313" key="2">
    <source>
        <dbReference type="Proteomes" id="UP000217676"/>
    </source>
</evidence>
<name>A0A169PNC9_STRLU</name>
<gene>
    <name evidence="1" type="ORF">SLA_7359</name>
</gene>
<protein>
    <submittedName>
        <fullName evidence="1">MutT-family protein</fullName>
    </submittedName>
</protein>
<evidence type="ECO:0000313" key="1">
    <source>
        <dbReference type="EMBL" id="BAU88225.1"/>
    </source>
</evidence>
<proteinExistence type="predicted"/>
<sequence length="86" mass="9521">MGSATSRWLSGFCRLTAQQNPREAATAIAKDHDAPAIVHDASLAYLIHVQTKNGGRLRDRRWEWVIHAFGEQGPELAERLAATVRA</sequence>